<evidence type="ECO:0000313" key="3">
    <source>
        <dbReference type="Proteomes" id="UP000094652"/>
    </source>
</evidence>
<dbReference type="RefSeq" id="WP_069680266.1">
    <property type="nucleotide sequence ID" value="NZ_CP017253.2"/>
</dbReference>
<keyword evidence="3" id="KW-1185">Reference proteome</keyword>
<dbReference type="Gene3D" id="1.10.530.10">
    <property type="match status" value="1"/>
</dbReference>
<dbReference type="KEGG" id="ctae:BGI42_10470"/>
<sequence>MNFKRKISLFARTLIFVFFISSINVYAASIKVNSLNVSKQLAKVGETITINASATGSKNLLYQFSIYDGAKWYVLQNYSSKSTTIWKPYRASTSKIKVEVKDKNSEKIYDSKEISYEVYSNVKVQNIVTDKKSPQEIHKEIKLTTNTNLSTDVLYKYSVFDGNTWSALKDYSYDKSCIWKPTKAGIYKLRVDVKEANSLRNSDAVLETNFTVINPIEIQPLSKNKVVNYINTNITLDGLLNSQMNLLTKPQTWNNGVWVDALKDQAQYYLNPNNFINDNGINQFLKLNYMDGITVQDLNAALVGKGVLEGKGQAFLDAGKLYNVNPVYLVAHSLLETGNGTSKLATGILLNSIHETFGDINSKLISLNKDFKVYNVYGCGAYDSNPDLWGSEKAYNDQWFSVEQAIIGGAKYISKGYINNAVYNQNTLYKMRWDMKTLSQISNVQYAHQYATDIGWAYKQSQIMKNIIGKMSNSTFYYEIPKFVQ</sequence>
<protein>
    <recommendedName>
        <fullName evidence="1">Mannosyl-glycoprotein endo-beta-N-acetylglucosamidase-like domain-containing protein</fullName>
    </recommendedName>
</protein>
<proteinExistence type="predicted"/>
<dbReference type="STRING" id="394958.BGI42_10470"/>
<dbReference type="InterPro" id="IPR002901">
    <property type="entry name" value="MGlyc_endo_b_GlcNAc-like_dom"/>
</dbReference>
<evidence type="ECO:0000313" key="2">
    <source>
        <dbReference type="EMBL" id="AOR24127.1"/>
    </source>
</evidence>
<dbReference type="Proteomes" id="UP000094652">
    <property type="component" value="Chromosome"/>
</dbReference>
<dbReference type="OrthoDB" id="9816557at2"/>
<evidence type="ECO:0000259" key="1">
    <source>
        <dbReference type="SMART" id="SM00047"/>
    </source>
</evidence>
<dbReference type="GO" id="GO:0004040">
    <property type="term" value="F:amidase activity"/>
    <property type="evidence" value="ECO:0007669"/>
    <property type="project" value="InterPro"/>
</dbReference>
<dbReference type="SMART" id="SM00047">
    <property type="entry name" value="LYZ2"/>
    <property type="match status" value="1"/>
</dbReference>
<gene>
    <name evidence="2" type="ORF">BGI42_10470</name>
</gene>
<feature type="domain" description="Mannosyl-glycoprotein endo-beta-N-acetylglucosamidase-like" evidence="1">
    <location>
        <begin position="300"/>
        <end position="479"/>
    </location>
</feature>
<dbReference type="Pfam" id="PF01832">
    <property type="entry name" value="Glucosaminidase"/>
    <property type="match status" value="1"/>
</dbReference>
<dbReference type="EMBL" id="CP017253">
    <property type="protein sequence ID" value="AOR24127.1"/>
    <property type="molecule type" value="Genomic_DNA"/>
</dbReference>
<organism evidence="2 3">
    <name type="scientific">Clostridium taeniosporum</name>
    <dbReference type="NCBI Taxonomy" id="394958"/>
    <lineage>
        <taxon>Bacteria</taxon>
        <taxon>Bacillati</taxon>
        <taxon>Bacillota</taxon>
        <taxon>Clostridia</taxon>
        <taxon>Eubacteriales</taxon>
        <taxon>Clostridiaceae</taxon>
        <taxon>Clostridium</taxon>
    </lineage>
</organism>
<name>A0A1D7XLG1_9CLOT</name>
<reference evidence="3" key="1">
    <citation type="submission" date="2016-09" db="EMBL/GenBank/DDBJ databases">
        <title>Genomics of Clostridium taeniosporum, an organism which forms endospores with ribbon-like appendages.</title>
        <authorList>
            <person name="Walker J.R."/>
        </authorList>
    </citation>
    <scope>NUCLEOTIDE SEQUENCE [LARGE SCALE GENOMIC DNA]</scope>
    <source>
        <strain evidence="3">1/k</strain>
    </source>
</reference>
<accession>A0A1D7XLG1</accession>
<dbReference type="AlphaFoldDB" id="A0A1D7XLG1"/>